<name>A0A238WEU1_9RHOB</name>
<dbReference type="OrthoDB" id="8828485at2"/>
<comment type="subcellular location">
    <subcellularLocation>
        <location evidence="2">Secreted</location>
    </subcellularLocation>
</comment>
<dbReference type="EMBL" id="SIRL01000004">
    <property type="protein sequence ID" value="TBN50897.1"/>
    <property type="molecule type" value="Genomic_DNA"/>
</dbReference>
<evidence type="ECO:0000256" key="3">
    <source>
        <dbReference type="ARBA" id="ARBA00018392"/>
    </source>
</evidence>
<sequence length="533" mass="57594">MSFDTDKQRYMFTTETPGGSGLFGSGGGGGTANPVVPIHMANEVEPLLMGPAYFARLKAAIDALPAGGNPILWLAGWWFTPLFSLDTMTGGAEMTALLKAKARAGVDVRVLGWVLAPEMMGSSIVQSQAAEAFRTSYGTMRFVKELRSEPALANKVACNTLSHPAGAVHTKLALVGNDDQMTVFTGGLDCVNDRHDPVWRDVQLRLTGPCAQPAFDFWREMWNEVQARPVKPLSFSVTLGGKVHAISLDNRTAAAMAIPARSVGRPSAGRIHAQSLRTVPQFNFPSLFGLSPIPMNDKCSFAPSGIFDVDRGWRAAIAGAETYYYVEDQMLSSQPLCDALNARLRADDDFRVVLVTGRFDPNDPPSDIGAWTRARAINFHLMRGLSAAQKARVGIFNHSAKVVHCKIAIADDKWGFVGSPNFSVRSQFTDFEHGFAFMDEAEAAVPAFRRQLWDSIFGAAEPDVTAALARWFAIPEGGTQGSLQRIATPVAVPTLGTVERLAADALFEVDSRQSWGSDLILMLTGNIGLPVTS</sequence>
<dbReference type="PROSITE" id="PS50035">
    <property type="entry name" value="PLD"/>
    <property type="match status" value="1"/>
</dbReference>
<dbReference type="InterPro" id="IPR025202">
    <property type="entry name" value="PLD-like_dom"/>
</dbReference>
<dbReference type="InterPro" id="IPR001736">
    <property type="entry name" value="PLipase_D/transphosphatidylase"/>
</dbReference>
<keyword evidence="4" id="KW-0964">Secreted</keyword>
<dbReference type="RefSeq" id="WP_089387735.1">
    <property type="nucleotide sequence ID" value="NZ_FZNM01000004.1"/>
</dbReference>
<keyword evidence="10" id="KW-1185">Reference proteome</keyword>
<dbReference type="SMART" id="SM00155">
    <property type="entry name" value="PLDc"/>
    <property type="match status" value="2"/>
</dbReference>
<evidence type="ECO:0000259" key="6">
    <source>
        <dbReference type="PROSITE" id="PS50035"/>
    </source>
</evidence>
<dbReference type="Pfam" id="PF13091">
    <property type="entry name" value="PLDc_2"/>
    <property type="match status" value="1"/>
</dbReference>
<reference evidence="9" key="1">
    <citation type="submission" date="2017-06" db="EMBL/GenBank/DDBJ databases">
        <authorList>
            <person name="Varghese N."/>
            <person name="Submissions S."/>
        </authorList>
    </citation>
    <scope>NUCLEOTIDE SEQUENCE [LARGE SCALE GENOMIC DNA]</scope>
    <source>
        <strain evidence="9">DSM 26170</strain>
    </source>
</reference>
<accession>A0A238WEU1</accession>
<dbReference type="SUPFAM" id="SSF56024">
    <property type="entry name" value="Phospholipase D/nuclease"/>
    <property type="match status" value="2"/>
</dbReference>
<reference evidence="8 10" key="3">
    <citation type="submission" date="2019-02" db="EMBL/GenBank/DDBJ databases">
        <authorList>
            <person name="Zhang G."/>
        </authorList>
    </citation>
    <scope>NUCLEOTIDE SEQUENCE [LARGE SCALE GENOMIC DNA]</scope>
    <source>
        <strain evidence="8 10">CMB17</strain>
    </source>
</reference>
<dbReference type="EMBL" id="FZNM01000004">
    <property type="protein sequence ID" value="SNR44957.1"/>
    <property type="molecule type" value="Genomic_DNA"/>
</dbReference>
<evidence type="ECO:0000256" key="5">
    <source>
        <dbReference type="ARBA" id="ARBA00029594"/>
    </source>
</evidence>
<evidence type="ECO:0000256" key="1">
    <source>
        <dbReference type="ARBA" id="ARBA00003145"/>
    </source>
</evidence>
<dbReference type="PANTHER" id="PTHR21248">
    <property type="entry name" value="CARDIOLIPIN SYNTHASE"/>
    <property type="match status" value="1"/>
</dbReference>
<dbReference type="GO" id="GO:0030572">
    <property type="term" value="F:phosphatidyltransferase activity"/>
    <property type="evidence" value="ECO:0007669"/>
    <property type="project" value="UniProtKB-ARBA"/>
</dbReference>
<evidence type="ECO:0000313" key="7">
    <source>
        <dbReference type="EMBL" id="SNR44957.1"/>
    </source>
</evidence>
<dbReference type="AlphaFoldDB" id="A0A238WEU1"/>
<gene>
    <name evidence="8" type="ORF">EYF88_08275</name>
    <name evidence="7" type="ORF">SAMN06265378_104126</name>
</gene>
<dbReference type="Proteomes" id="UP000198409">
    <property type="component" value="Unassembled WGS sequence"/>
</dbReference>
<evidence type="ECO:0000256" key="2">
    <source>
        <dbReference type="ARBA" id="ARBA00004613"/>
    </source>
</evidence>
<dbReference type="Gene3D" id="3.30.870.10">
    <property type="entry name" value="Endonuclease Chain A"/>
    <property type="match status" value="2"/>
</dbReference>
<reference evidence="7" key="2">
    <citation type="submission" date="2017-06" db="EMBL/GenBank/DDBJ databases">
        <authorList>
            <person name="Kim H.J."/>
            <person name="Triplett B.A."/>
        </authorList>
    </citation>
    <scope>NUCLEOTIDE SEQUENCE [LARGE SCALE GENOMIC DNA]</scope>
    <source>
        <strain evidence="7">DSM 26170</strain>
    </source>
</reference>
<evidence type="ECO:0000256" key="4">
    <source>
        <dbReference type="ARBA" id="ARBA00022525"/>
    </source>
</evidence>
<evidence type="ECO:0000313" key="10">
    <source>
        <dbReference type="Proteomes" id="UP000292859"/>
    </source>
</evidence>
<feature type="domain" description="PLD phosphodiesterase" evidence="6">
    <location>
        <begin position="399"/>
        <end position="426"/>
    </location>
</feature>
<dbReference type="Proteomes" id="UP000292859">
    <property type="component" value="Unassembled WGS sequence"/>
</dbReference>
<protein>
    <recommendedName>
        <fullName evidence="3">Phospholipase D</fullName>
    </recommendedName>
    <alternativeName>
        <fullName evidence="5">Choline phosphatase</fullName>
    </alternativeName>
</protein>
<organism evidence="7 9">
    <name type="scientific">Paracoccus sediminis</name>
    <dbReference type="NCBI Taxonomy" id="1214787"/>
    <lineage>
        <taxon>Bacteria</taxon>
        <taxon>Pseudomonadati</taxon>
        <taxon>Pseudomonadota</taxon>
        <taxon>Alphaproteobacteria</taxon>
        <taxon>Rhodobacterales</taxon>
        <taxon>Paracoccaceae</taxon>
        <taxon>Paracoccus</taxon>
    </lineage>
</organism>
<comment type="function">
    <text evidence="1">Could be a virulence factor.</text>
</comment>
<dbReference type="GO" id="GO:0032049">
    <property type="term" value="P:cardiolipin biosynthetic process"/>
    <property type="evidence" value="ECO:0007669"/>
    <property type="project" value="UniProtKB-ARBA"/>
</dbReference>
<evidence type="ECO:0000313" key="8">
    <source>
        <dbReference type="EMBL" id="TBN50897.1"/>
    </source>
</evidence>
<dbReference type="PANTHER" id="PTHR21248:SF22">
    <property type="entry name" value="PHOSPHOLIPASE D"/>
    <property type="match status" value="1"/>
</dbReference>
<dbReference type="GO" id="GO:0005576">
    <property type="term" value="C:extracellular region"/>
    <property type="evidence" value="ECO:0007669"/>
    <property type="project" value="UniProtKB-SubCell"/>
</dbReference>
<proteinExistence type="predicted"/>
<evidence type="ECO:0000313" key="9">
    <source>
        <dbReference type="Proteomes" id="UP000198409"/>
    </source>
</evidence>